<protein>
    <submittedName>
        <fullName evidence="2">Uncharacterized protein</fullName>
    </submittedName>
</protein>
<evidence type="ECO:0000313" key="3">
    <source>
        <dbReference type="EMBL" id="PFF45975.1"/>
    </source>
</evidence>
<keyword evidence="1" id="KW-1133">Transmembrane helix</keyword>
<dbReference type="RefSeq" id="WP_061662590.1">
    <property type="nucleotide sequence ID" value="NZ_LOMO01000001.1"/>
</dbReference>
<reference evidence="3 5" key="2">
    <citation type="submission" date="2017-09" db="EMBL/GenBank/DDBJ databases">
        <title>Large-scale bioinformatics analysis of Bacillus genomes uncovers conserved roles of natural products in bacterial physiology.</title>
        <authorList>
            <consortium name="Agbiome Team Llc"/>
            <person name="Bleich R.M."/>
            <person name="Kirk G.J."/>
            <person name="Santa Maria K.C."/>
            <person name="Allen S.E."/>
            <person name="Farag S."/>
            <person name="Shank E.A."/>
            <person name="Bowers A."/>
        </authorList>
    </citation>
    <scope>NUCLEOTIDE SEQUENCE [LARGE SCALE GENOMIC DNA]</scope>
    <source>
        <strain evidence="3 5">AFS020204</strain>
    </source>
</reference>
<comment type="caution">
    <text evidence="2">The sequence shown here is derived from an EMBL/GenBank/DDBJ whole genome shotgun (WGS) entry which is preliminary data.</text>
</comment>
<feature type="transmembrane region" description="Helical" evidence="1">
    <location>
        <begin position="12"/>
        <end position="31"/>
    </location>
</feature>
<accession>A0A9X0MJY5</accession>
<proteinExistence type="predicted"/>
<feature type="transmembrane region" description="Helical" evidence="1">
    <location>
        <begin position="51"/>
        <end position="71"/>
    </location>
</feature>
<evidence type="ECO:0000313" key="5">
    <source>
        <dbReference type="Proteomes" id="UP000220210"/>
    </source>
</evidence>
<gene>
    <name evidence="2" type="ORF">AT268_32720</name>
    <name evidence="3" type="ORF">CN357_21190</name>
</gene>
<dbReference type="AlphaFoldDB" id="A0A9X0MJY5"/>
<dbReference type="Proteomes" id="UP000075476">
    <property type="component" value="Unassembled WGS sequence"/>
</dbReference>
<evidence type="ECO:0000256" key="1">
    <source>
        <dbReference type="SAM" id="Phobius"/>
    </source>
</evidence>
<dbReference type="EMBL" id="LOMO01000001">
    <property type="protein sequence ID" value="KXY51253.1"/>
    <property type="molecule type" value="Genomic_DNA"/>
</dbReference>
<reference evidence="2 4" key="1">
    <citation type="submission" date="2015-12" db="EMBL/GenBank/DDBJ databases">
        <title>Bacillus cereus Group isolate.</title>
        <authorList>
            <person name="Kovac J."/>
        </authorList>
    </citation>
    <scope>NUCLEOTIDE SEQUENCE [LARGE SCALE GENOMIC DNA]</scope>
    <source>
        <strain evidence="2 4">FSL K6-0073</strain>
    </source>
</reference>
<organism evidence="2 4">
    <name type="scientific">Bacillus cereus</name>
    <dbReference type="NCBI Taxonomy" id="1396"/>
    <lineage>
        <taxon>Bacteria</taxon>
        <taxon>Bacillati</taxon>
        <taxon>Bacillota</taxon>
        <taxon>Bacilli</taxon>
        <taxon>Bacillales</taxon>
        <taxon>Bacillaceae</taxon>
        <taxon>Bacillus</taxon>
        <taxon>Bacillus cereus group</taxon>
    </lineage>
</organism>
<sequence>MLTFFHFQDCYKVILVFALSSIGFFILFITILSKEWEHEKIINKRMPLEFFYVSFFCGALVSLLAVFLIDFNNMQVEKEKSVKIQYQLVAKALDVNENDIVFYDFEDSKGEFQENQKGYIIKKLDKQYVVIFDSDIKTTKIIRIRENH</sequence>
<evidence type="ECO:0000313" key="4">
    <source>
        <dbReference type="Proteomes" id="UP000075476"/>
    </source>
</evidence>
<dbReference type="EMBL" id="NTSO01000015">
    <property type="protein sequence ID" value="PFF45975.1"/>
    <property type="molecule type" value="Genomic_DNA"/>
</dbReference>
<evidence type="ECO:0000313" key="2">
    <source>
        <dbReference type="EMBL" id="KXY51253.1"/>
    </source>
</evidence>
<name>A0A9X0MJY5_BACCE</name>
<dbReference type="Proteomes" id="UP000220210">
    <property type="component" value="Unassembled WGS sequence"/>
</dbReference>
<keyword evidence="1" id="KW-0472">Membrane</keyword>
<keyword evidence="1" id="KW-0812">Transmembrane</keyword>